<dbReference type="RefSeq" id="WP_244356295.1">
    <property type="nucleotide sequence ID" value="NZ_JAJNNZ010000004.1"/>
</dbReference>
<evidence type="ECO:0000256" key="1">
    <source>
        <dbReference type="ARBA" id="ARBA00004651"/>
    </source>
</evidence>
<dbReference type="InterPro" id="IPR008276">
    <property type="entry name" value="C_nuclsd_transpt"/>
</dbReference>
<feature type="domain" description="Concentrative nucleoside transporter C-terminal" evidence="9">
    <location>
        <begin position="191"/>
        <end position="397"/>
    </location>
</feature>
<feature type="transmembrane region" description="Helical" evidence="7">
    <location>
        <begin position="87"/>
        <end position="110"/>
    </location>
</feature>
<evidence type="ECO:0000256" key="7">
    <source>
        <dbReference type="SAM" id="Phobius"/>
    </source>
</evidence>
<evidence type="ECO:0000259" key="10">
    <source>
        <dbReference type="Pfam" id="PF07670"/>
    </source>
</evidence>
<comment type="similarity">
    <text evidence="2">Belongs to the concentrative nucleoside transporter (CNT) (TC 2.A.41) family.</text>
</comment>
<evidence type="ECO:0000256" key="4">
    <source>
        <dbReference type="ARBA" id="ARBA00022692"/>
    </source>
</evidence>
<dbReference type="AlphaFoldDB" id="A0A9X2AVX6"/>
<dbReference type="Proteomes" id="UP001139488">
    <property type="component" value="Unassembled WGS sequence"/>
</dbReference>
<protein>
    <submittedName>
        <fullName evidence="11">NupC/NupG family nucleoside CNT transporter</fullName>
    </submittedName>
</protein>
<gene>
    <name evidence="11" type="ORF">LNL84_07100</name>
</gene>
<keyword evidence="4 7" id="KW-0812">Transmembrane</keyword>
<dbReference type="Pfam" id="PF01773">
    <property type="entry name" value="Nucleos_tra2_N"/>
    <property type="match status" value="1"/>
</dbReference>
<organism evidence="11 12">
    <name type="scientific">Vibrio gelatinilyticus</name>
    <dbReference type="NCBI Taxonomy" id="2893468"/>
    <lineage>
        <taxon>Bacteria</taxon>
        <taxon>Pseudomonadati</taxon>
        <taxon>Pseudomonadota</taxon>
        <taxon>Gammaproteobacteria</taxon>
        <taxon>Vibrionales</taxon>
        <taxon>Vibrionaceae</taxon>
        <taxon>Vibrio</taxon>
    </lineage>
</organism>
<evidence type="ECO:0000259" key="9">
    <source>
        <dbReference type="Pfam" id="PF07662"/>
    </source>
</evidence>
<evidence type="ECO:0000256" key="6">
    <source>
        <dbReference type="ARBA" id="ARBA00023136"/>
    </source>
</evidence>
<keyword evidence="5 7" id="KW-1133">Transmembrane helix</keyword>
<feature type="domain" description="Nucleoside transporter/FeoB GTPase Gate" evidence="10">
    <location>
        <begin position="89"/>
        <end position="185"/>
    </location>
</feature>
<feature type="domain" description="Concentrative nucleoside transporter N-terminal" evidence="8">
    <location>
        <begin position="5"/>
        <end position="77"/>
    </location>
</feature>
<dbReference type="GO" id="GO:0005886">
    <property type="term" value="C:plasma membrane"/>
    <property type="evidence" value="ECO:0007669"/>
    <property type="project" value="UniProtKB-SubCell"/>
</dbReference>
<dbReference type="GO" id="GO:0005337">
    <property type="term" value="F:nucleoside transmembrane transporter activity"/>
    <property type="evidence" value="ECO:0007669"/>
    <property type="project" value="InterPro"/>
</dbReference>
<dbReference type="Pfam" id="PF07670">
    <property type="entry name" value="Gate"/>
    <property type="match status" value="1"/>
</dbReference>
<feature type="transmembrane region" description="Helical" evidence="7">
    <location>
        <begin position="163"/>
        <end position="182"/>
    </location>
</feature>
<sequence>MISLLGMCVILGAAYALSTNRKQIPFRTVSLALLLQVLFAVLVLYIPAGKDALFSFSSLISGVIEYGQQGIQFLFGDIATGSVGFVFAINVLGIIIFFSALISALYYLGVMPKVIQVIGGTLQRLLGTKKAESLSATANIFVGLVEAPLVVKPYLTKMGDSQFFAVMTCGLASVAGGTLVGYASVGVDINYLVAAAFMSAPAGLLMSKILVPPCVEESASTDHEDDIVIPKANNVVEAIADGALSGAQIAISVGVTLLAFVGIIALLNGLLGNVGNVIGVELSFELILGYVFAPVAWMIGVPWNEAMTAGSLIGNKIVVNEFVAFIQMMDAQDQLSPHSLAIVTFALCGFANISSMAMLIGGLGSLVPERKKFISTYGFRAIAAGVLANLMSASIVGLILSLG</sequence>
<dbReference type="PANTHER" id="PTHR10590">
    <property type="entry name" value="SODIUM/NUCLEOSIDE COTRANSPORTER"/>
    <property type="match status" value="1"/>
</dbReference>
<reference evidence="11" key="1">
    <citation type="submission" date="2021-11" db="EMBL/GenBank/DDBJ databases">
        <title>Vibrio ZSDE26 sp. nov. and Vibrio ZSDZ34 sp. nov., isolated from coastal seawater in Qingdao.</title>
        <authorList>
            <person name="Zhang P."/>
        </authorList>
    </citation>
    <scope>NUCLEOTIDE SEQUENCE</scope>
    <source>
        <strain evidence="11">ZSDZ34</strain>
    </source>
</reference>
<dbReference type="GO" id="GO:0015293">
    <property type="term" value="F:symporter activity"/>
    <property type="evidence" value="ECO:0007669"/>
    <property type="project" value="TreeGrafter"/>
</dbReference>
<feature type="transmembrane region" description="Helical" evidence="7">
    <location>
        <begin position="53"/>
        <end position="75"/>
    </location>
</feature>
<comment type="caution">
    <text evidence="11">The sequence shown here is derived from an EMBL/GenBank/DDBJ whole genome shotgun (WGS) entry which is preliminary data.</text>
</comment>
<feature type="transmembrane region" description="Helical" evidence="7">
    <location>
        <begin position="340"/>
        <end position="367"/>
    </location>
</feature>
<dbReference type="PANTHER" id="PTHR10590:SF4">
    <property type="entry name" value="SOLUTE CARRIER FAMILY 28 MEMBER 3"/>
    <property type="match status" value="1"/>
</dbReference>
<feature type="transmembrane region" description="Helical" evidence="7">
    <location>
        <begin position="26"/>
        <end position="46"/>
    </location>
</feature>
<feature type="transmembrane region" description="Helical" evidence="7">
    <location>
        <begin position="379"/>
        <end position="402"/>
    </location>
</feature>
<evidence type="ECO:0000259" key="8">
    <source>
        <dbReference type="Pfam" id="PF01773"/>
    </source>
</evidence>
<evidence type="ECO:0000313" key="11">
    <source>
        <dbReference type="EMBL" id="MCJ2376601.1"/>
    </source>
</evidence>
<keyword evidence="12" id="KW-1185">Reference proteome</keyword>
<evidence type="ECO:0000256" key="5">
    <source>
        <dbReference type="ARBA" id="ARBA00022989"/>
    </source>
</evidence>
<feature type="transmembrane region" description="Helical" evidence="7">
    <location>
        <begin position="282"/>
        <end position="303"/>
    </location>
</feature>
<dbReference type="InterPro" id="IPR002668">
    <property type="entry name" value="CNT_N_dom"/>
</dbReference>
<comment type="subcellular location">
    <subcellularLocation>
        <location evidence="1">Cell membrane</location>
        <topology evidence="1">Multi-pass membrane protein</topology>
    </subcellularLocation>
</comment>
<evidence type="ECO:0000256" key="2">
    <source>
        <dbReference type="ARBA" id="ARBA00009033"/>
    </source>
</evidence>
<dbReference type="Pfam" id="PF07662">
    <property type="entry name" value="Nucleos_tra2_C"/>
    <property type="match status" value="1"/>
</dbReference>
<dbReference type="InterPro" id="IPR011642">
    <property type="entry name" value="Gate_dom"/>
</dbReference>
<name>A0A9X2AVX6_9VIBR</name>
<accession>A0A9X2AVX6</accession>
<proteinExistence type="inferred from homology"/>
<dbReference type="EMBL" id="JAJNNZ010000004">
    <property type="protein sequence ID" value="MCJ2376601.1"/>
    <property type="molecule type" value="Genomic_DNA"/>
</dbReference>
<feature type="transmembrane region" description="Helical" evidence="7">
    <location>
        <begin position="249"/>
        <end position="270"/>
    </location>
</feature>
<dbReference type="InterPro" id="IPR011657">
    <property type="entry name" value="CNT_C_dom"/>
</dbReference>
<keyword evidence="6 7" id="KW-0472">Membrane</keyword>
<keyword evidence="3" id="KW-1003">Cell membrane</keyword>
<evidence type="ECO:0000256" key="3">
    <source>
        <dbReference type="ARBA" id="ARBA00022475"/>
    </source>
</evidence>
<evidence type="ECO:0000313" key="12">
    <source>
        <dbReference type="Proteomes" id="UP001139488"/>
    </source>
</evidence>